<dbReference type="Pfam" id="PF19424">
    <property type="entry name" value="UNC80"/>
    <property type="match status" value="2"/>
</dbReference>
<feature type="compositionally biased region" description="Polar residues" evidence="1">
    <location>
        <begin position="440"/>
        <end position="469"/>
    </location>
</feature>
<feature type="compositionally biased region" description="Low complexity" evidence="1">
    <location>
        <begin position="900"/>
        <end position="911"/>
    </location>
</feature>
<feature type="compositionally biased region" description="Polar residues" evidence="1">
    <location>
        <begin position="1"/>
        <end position="13"/>
    </location>
</feature>
<feature type="compositionally biased region" description="Basic and acidic residues" evidence="1">
    <location>
        <begin position="968"/>
        <end position="978"/>
    </location>
</feature>
<feature type="region of interest" description="Disordered" evidence="1">
    <location>
        <begin position="657"/>
        <end position="677"/>
    </location>
</feature>
<dbReference type="InterPro" id="IPR045852">
    <property type="entry name" value="UNC80_central"/>
</dbReference>
<feature type="region of interest" description="Disordered" evidence="1">
    <location>
        <begin position="1159"/>
        <end position="1181"/>
    </location>
</feature>
<evidence type="ECO:0000259" key="2">
    <source>
        <dbReference type="Pfam" id="PF19424"/>
    </source>
</evidence>
<feature type="compositionally biased region" description="Low complexity" evidence="1">
    <location>
        <begin position="1028"/>
        <end position="1038"/>
    </location>
</feature>
<evidence type="ECO:0000256" key="1">
    <source>
        <dbReference type="SAM" id="MobiDB-lite"/>
    </source>
</evidence>
<feature type="compositionally biased region" description="Polar residues" evidence="1">
    <location>
        <begin position="520"/>
        <end position="533"/>
    </location>
</feature>
<dbReference type="GO" id="GO:0030424">
    <property type="term" value="C:axon"/>
    <property type="evidence" value="ECO:0007669"/>
    <property type="project" value="TreeGrafter"/>
</dbReference>
<dbReference type="GO" id="GO:0005261">
    <property type="term" value="F:monoatomic cation channel activity"/>
    <property type="evidence" value="ECO:0007669"/>
    <property type="project" value="TreeGrafter"/>
</dbReference>
<feature type="region of interest" description="Disordered" evidence="1">
    <location>
        <begin position="968"/>
        <end position="1039"/>
    </location>
</feature>
<dbReference type="Proteomes" id="UP000887561">
    <property type="component" value="Unplaced"/>
</dbReference>
<feature type="region of interest" description="Disordered" evidence="1">
    <location>
        <begin position="842"/>
        <end position="863"/>
    </location>
</feature>
<dbReference type="PANTHER" id="PTHR31781:SF1">
    <property type="entry name" value="PROTEIN UNC-80 HOMOLOG"/>
    <property type="match status" value="1"/>
</dbReference>
<name>A0A915MUA8_MELJA</name>
<organism evidence="3 4">
    <name type="scientific">Meloidogyne javanica</name>
    <name type="common">Root-knot nematode worm</name>
    <dbReference type="NCBI Taxonomy" id="6303"/>
    <lineage>
        <taxon>Eukaryota</taxon>
        <taxon>Metazoa</taxon>
        <taxon>Ecdysozoa</taxon>
        <taxon>Nematoda</taxon>
        <taxon>Chromadorea</taxon>
        <taxon>Rhabditida</taxon>
        <taxon>Tylenchina</taxon>
        <taxon>Tylenchomorpha</taxon>
        <taxon>Tylenchoidea</taxon>
        <taxon>Meloidogynidae</taxon>
        <taxon>Meloidogyninae</taxon>
        <taxon>Meloidogyne</taxon>
        <taxon>Meloidogyne incognita group</taxon>
    </lineage>
</organism>
<reference evidence="4" key="1">
    <citation type="submission" date="2022-11" db="UniProtKB">
        <authorList>
            <consortium name="WormBaseParasite"/>
        </authorList>
    </citation>
    <scope>IDENTIFICATION</scope>
</reference>
<proteinExistence type="predicted"/>
<protein>
    <submittedName>
        <fullName evidence="4">Protein UNC80 central region domain-containing protein</fullName>
    </submittedName>
</protein>
<feature type="region of interest" description="Disordered" evidence="1">
    <location>
        <begin position="420"/>
        <end position="568"/>
    </location>
</feature>
<accession>A0A915MUA8</accession>
<feature type="compositionally biased region" description="Polar residues" evidence="1">
    <location>
        <begin position="1011"/>
        <end position="1022"/>
    </location>
</feature>
<feature type="compositionally biased region" description="Polar residues" evidence="1">
    <location>
        <begin position="1162"/>
        <end position="1179"/>
    </location>
</feature>
<feature type="domain" description="Protein UNC80 central region" evidence="2">
    <location>
        <begin position="572"/>
        <end position="865"/>
    </location>
</feature>
<evidence type="ECO:0000313" key="3">
    <source>
        <dbReference type="Proteomes" id="UP000887561"/>
    </source>
</evidence>
<feature type="compositionally biased region" description="Polar residues" evidence="1">
    <location>
        <begin position="558"/>
        <end position="567"/>
    </location>
</feature>
<feature type="domain" description="Protein UNC80 central region" evidence="2">
    <location>
        <begin position="1193"/>
        <end position="1481"/>
    </location>
</feature>
<keyword evidence="3" id="KW-1185">Reference proteome</keyword>
<feature type="region of interest" description="Disordered" evidence="1">
    <location>
        <begin position="1"/>
        <end position="34"/>
    </location>
</feature>
<feature type="compositionally biased region" description="Basic and acidic residues" evidence="1">
    <location>
        <begin position="547"/>
        <end position="556"/>
    </location>
</feature>
<sequence length="1481" mass="165345">QYLTWADLQQENPSPEKIEETNIPPSPQKQQPPIENVSLIKERRKSILGLKRSSVAEQKQEIAKQKEDQQSFLIPKIDSDKRRRRISANTLPIKQTKKISCAEIASGFSNKNARSRSEPSLFSRHSDSLIHGRCSICPPSSCQTDPQDKSSPPSNYQRKYSQFFPEAIGSAQFIEGNGHLSMLALLKTLGALMERCTVVKVSEIVLNICDTLLNMPNLEFYGARLFFENILHILHRVCLQLGCPNGCNEGSVKCPQAEFLRIKLRNLIAQMHRINSELLIELLRQLVKSIPTAQMVDTLHSLTIFCRASPSFNKLHQRSILTSGGKVQQTQSTTKTNLTPKMPPTYKNNFNEAYGGIESILMSAILGPLLSKLTASSAELWQPENMSLAQDVRIEYAASLRRGLFRKREWMQTTLTKEELTGSCGGADSDGGVNGGGGDSTQSTPPLRIHPSTSMDDSSLGSPQPQTVTLAPKKGGGKNSSSKKGGGATGRLLGLLKGARHGTTSSDQTVINFGDDDGSLNATSDEQQTTTNLVEDDRESSLGGGEGEEKGGRHFDQPSASSPQNIPNFLPQRKFVQIKEIREGAARFAFILENSKPGTFPDAPLIAALPELKSTVLSRAVLLLECIHFVHRCNNGAWPDWIRSGMSLPGRIFTSSATGSGGCAPQTPLQPQSSIRIGGGGGASRRTALMQRAIGRALFSWAFQLGIRLQRQLDLETELNSTAEIRNLKLMDELEDFLDDGTVNTGDKDGKGLGTAFPVALQLMVCMLLQQITSFLRETFQLLPRSRQLSQKANSAVSSGWERLQSNRRWSILSNTFNPQMLQQQQHLDVVSGSVHSINELHPERRISYSTADDENSPRGSHDLVGEEQHLQLLQQQQLLEKTGKVSTEKSPYSRHIHPRSNTQSPSSLSSTFLRFASRSRLFGKVDYYSPLMQNDPTELINNLLQTEKNNFQRRNCLSEERKYPPLIIDKARSEKSRRSAGAGKDLGSSHNRSRSVRRLAQGRQRLLKRSSPSSGGIAQQQTPPPSASSVVDTSSSVFNPNLNRSFRESFRIRKFSKSAHQHPSTAVEPVDVPESTYVESVPLVRRATADDDPCVVDRIKQQRMVSFAHRRRRTTSFKTRVSRSLIPRHSMRAGRSRTENNDEIDLELGENENIILANSEEIPSSSEQTTTNNQQGGPSRSPIFMLSMAQRERLSCGTAASVIQKEQAEEDDEEEMIRNMPWLKTLLAFSQRYGFTCAHENFCSKWCFERIYRQCLRLVEALSIVYGNHSLEGRIDRRQQFIDRWQSIQHNAQKRHSSNPPRRESANVRQSGVDRMPLALRGIVLIKGEQLVPVIPIAWTLLTRIEDSNLTATAAAFFICCAVKCPQEINSLMSADLSSTDPSVRTLAIKRFYVLWRQRFHVWLKLEEGAQLSFKVPPPSIDFTLPSPSIGQSQVPIVDPPWMPPLKTKIEELSLKEEEQSTTQTIMAMTRTRRKQKQEM</sequence>
<feature type="region of interest" description="Disordered" evidence="1">
    <location>
        <begin position="883"/>
        <end position="911"/>
    </location>
</feature>
<evidence type="ECO:0000313" key="4">
    <source>
        <dbReference type="WBParaSite" id="scaffold5026_cov366.g8969"/>
    </source>
</evidence>
<feature type="compositionally biased region" description="Gly residues" evidence="1">
    <location>
        <begin position="423"/>
        <end position="439"/>
    </location>
</feature>
<dbReference type="PANTHER" id="PTHR31781">
    <property type="entry name" value="UNC80"/>
    <property type="match status" value="1"/>
</dbReference>
<dbReference type="GO" id="GO:0055080">
    <property type="term" value="P:monoatomic cation homeostasis"/>
    <property type="evidence" value="ECO:0007669"/>
    <property type="project" value="TreeGrafter"/>
</dbReference>
<dbReference type="WBParaSite" id="scaffold5026_cov366.g8969">
    <property type="protein sequence ID" value="scaffold5026_cov366.g8969"/>
    <property type="gene ID" value="scaffold5026_cov366.g8969"/>
</dbReference>
<dbReference type="GO" id="GO:0034703">
    <property type="term" value="C:cation channel complex"/>
    <property type="evidence" value="ECO:0007669"/>
    <property type="project" value="TreeGrafter"/>
</dbReference>